<dbReference type="EMBL" id="BMRG01000004">
    <property type="protein sequence ID" value="GGP54001.1"/>
    <property type="molecule type" value="Genomic_DNA"/>
</dbReference>
<evidence type="ECO:0000313" key="4">
    <source>
        <dbReference type="Proteomes" id="UP000639606"/>
    </source>
</evidence>
<dbReference type="Proteomes" id="UP000639606">
    <property type="component" value="Unassembled WGS sequence"/>
</dbReference>
<evidence type="ECO:0000256" key="2">
    <source>
        <dbReference type="SAM" id="Phobius"/>
    </source>
</evidence>
<evidence type="ECO:0000256" key="1">
    <source>
        <dbReference type="SAM" id="MobiDB-lite"/>
    </source>
</evidence>
<feature type="transmembrane region" description="Helical" evidence="2">
    <location>
        <begin position="204"/>
        <end position="221"/>
    </location>
</feature>
<dbReference type="AlphaFoldDB" id="A0A918ED45"/>
<feature type="transmembrane region" description="Helical" evidence="2">
    <location>
        <begin position="94"/>
        <end position="117"/>
    </location>
</feature>
<dbReference type="RefSeq" id="WP_189223639.1">
    <property type="nucleotide sequence ID" value="NZ_BMRG01000004.1"/>
</dbReference>
<keyword evidence="2" id="KW-0812">Transmembrane</keyword>
<feature type="transmembrane region" description="Helical" evidence="2">
    <location>
        <begin position="227"/>
        <end position="244"/>
    </location>
</feature>
<feature type="transmembrane region" description="Helical" evidence="2">
    <location>
        <begin position="149"/>
        <end position="166"/>
    </location>
</feature>
<proteinExistence type="predicted"/>
<comment type="caution">
    <text evidence="3">The sequence shown here is derived from an EMBL/GenBank/DDBJ whole genome shotgun (WGS) entry which is preliminary data.</text>
</comment>
<feature type="transmembrane region" description="Helical" evidence="2">
    <location>
        <begin position="172"/>
        <end position="192"/>
    </location>
</feature>
<keyword evidence="2" id="KW-1133">Transmembrane helix</keyword>
<sequence length="252" mass="26293">MSAPMPDGTAADGVDPGGSSTGGSNLERRYRALLRVLPAWYRDGREEEMVEVFLADRVDELDHEHGWPGWGEAAATAALAVRVRLASGRPAGRVVRGVALAGLLGHVLLAAESVAFAVRFGPVRPSVFDLLLVVAFAALLAGRRGVARAAVGVVAVVAAALVVVSGPGAAGWWSLVTNTALVVTAAAVLLGFHREAPPVAAARWWWAAALGVVVSVVWAAVTPTLVYFSAWLVTAAVVAVFRPWRAPGCPRR</sequence>
<feature type="region of interest" description="Disordered" evidence="1">
    <location>
        <begin position="1"/>
        <end position="23"/>
    </location>
</feature>
<accession>A0A918ED45</accession>
<keyword evidence="2" id="KW-0472">Membrane</keyword>
<organism evidence="3 4">
    <name type="scientific">Saccharothrix coeruleofusca</name>
    <dbReference type="NCBI Taxonomy" id="33919"/>
    <lineage>
        <taxon>Bacteria</taxon>
        <taxon>Bacillati</taxon>
        <taxon>Actinomycetota</taxon>
        <taxon>Actinomycetes</taxon>
        <taxon>Pseudonocardiales</taxon>
        <taxon>Pseudonocardiaceae</taxon>
        <taxon>Saccharothrix</taxon>
    </lineage>
</organism>
<protein>
    <submittedName>
        <fullName evidence="3">Uncharacterized protein</fullName>
    </submittedName>
</protein>
<gene>
    <name evidence="3" type="ORF">GCM10010185_27970</name>
</gene>
<name>A0A918ED45_9PSEU</name>
<feature type="transmembrane region" description="Helical" evidence="2">
    <location>
        <begin position="123"/>
        <end position="142"/>
    </location>
</feature>
<reference evidence="3" key="1">
    <citation type="journal article" date="2014" name="Int. J. Syst. Evol. Microbiol.">
        <title>Complete genome sequence of Corynebacterium casei LMG S-19264T (=DSM 44701T), isolated from a smear-ripened cheese.</title>
        <authorList>
            <consortium name="US DOE Joint Genome Institute (JGI-PGF)"/>
            <person name="Walter F."/>
            <person name="Albersmeier A."/>
            <person name="Kalinowski J."/>
            <person name="Ruckert C."/>
        </authorList>
    </citation>
    <scope>NUCLEOTIDE SEQUENCE</scope>
    <source>
        <strain evidence="3">JCM 3313</strain>
    </source>
</reference>
<reference evidence="3" key="2">
    <citation type="submission" date="2020-09" db="EMBL/GenBank/DDBJ databases">
        <authorList>
            <person name="Sun Q."/>
            <person name="Ohkuma M."/>
        </authorList>
    </citation>
    <scope>NUCLEOTIDE SEQUENCE</scope>
    <source>
        <strain evidence="3">JCM 3313</strain>
    </source>
</reference>
<evidence type="ECO:0000313" key="3">
    <source>
        <dbReference type="EMBL" id="GGP54001.1"/>
    </source>
</evidence>
<keyword evidence="4" id="KW-1185">Reference proteome</keyword>